<keyword evidence="1" id="KW-0472">Membrane</keyword>
<reference evidence="2 3" key="1">
    <citation type="submission" date="2021-04" db="EMBL/GenBank/DDBJ databases">
        <authorList>
            <person name="Pira H."/>
            <person name="Risdian C."/>
            <person name="Wink J."/>
        </authorList>
    </citation>
    <scope>NUCLEOTIDE SEQUENCE [LARGE SCALE GENOMIC DNA]</scope>
    <source>
        <strain evidence="2 3">WH53</strain>
    </source>
</reference>
<name>A0ABS5ZFU1_9GAMM</name>
<evidence type="ECO:0000256" key="1">
    <source>
        <dbReference type="SAM" id="Phobius"/>
    </source>
</evidence>
<comment type="caution">
    <text evidence="2">The sequence shown here is derived from an EMBL/GenBank/DDBJ whole genome shotgun (WGS) entry which is preliminary data.</text>
</comment>
<keyword evidence="1" id="KW-1133">Transmembrane helix</keyword>
<protein>
    <recommendedName>
        <fullName evidence="4">DUF1269 domain-containing protein</fullName>
    </recommendedName>
</protein>
<accession>A0ABS5ZFU1</accession>
<evidence type="ECO:0000313" key="3">
    <source>
        <dbReference type="Proteomes" id="UP000690515"/>
    </source>
</evidence>
<organism evidence="2 3">
    <name type="scientific">Zooshikella harenae</name>
    <dbReference type="NCBI Taxonomy" id="2827238"/>
    <lineage>
        <taxon>Bacteria</taxon>
        <taxon>Pseudomonadati</taxon>
        <taxon>Pseudomonadota</taxon>
        <taxon>Gammaproteobacteria</taxon>
        <taxon>Oceanospirillales</taxon>
        <taxon>Zooshikellaceae</taxon>
        <taxon>Zooshikella</taxon>
    </lineage>
</organism>
<keyword evidence="1" id="KW-0812">Transmembrane</keyword>
<gene>
    <name evidence="2" type="ORF">KCG35_16340</name>
</gene>
<feature type="transmembrane region" description="Helical" evidence="1">
    <location>
        <begin position="89"/>
        <end position="114"/>
    </location>
</feature>
<dbReference type="RefSeq" id="WP_215820866.1">
    <property type="nucleotide sequence ID" value="NZ_JAGSOY010000044.1"/>
</dbReference>
<dbReference type="Proteomes" id="UP000690515">
    <property type="component" value="Unassembled WGS sequence"/>
</dbReference>
<proteinExistence type="predicted"/>
<evidence type="ECO:0000313" key="2">
    <source>
        <dbReference type="EMBL" id="MBU2712638.1"/>
    </source>
</evidence>
<sequence length="180" mass="20487">MKRLYYLADEIDEVERISEDLHEEGITDWRFHVLSQDDAGLYNHQLHAATPLQRCDLIHRGEQGALIGFLLGSIAGYATLQLNPTGTDVHWMTFLIVIVLFTMFGTWVGGLAGLSHENYKISQFHDALDNGKYLIMVDARRHEEPKVRATMNRYHPEANYVGMDSVFTNPLAHPQPTSHI</sequence>
<keyword evidence="3" id="KW-1185">Reference proteome</keyword>
<evidence type="ECO:0008006" key="4">
    <source>
        <dbReference type="Google" id="ProtNLM"/>
    </source>
</evidence>
<dbReference type="EMBL" id="JAGSOY010000044">
    <property type="protein sequence ID" value="MBU2712638.1"/>
    <property type="molecule type" value="Genomic_DNA"/>
</dbReference>
<feature type="transmembrane region" description="Helical" evidence="1">
    <location>
        <begin position="64"/>
        <end position="83"/>
    </location>
</feature>